<accession>A0A6N3ZZQ0</accession>
<dbReference type="Pfam" id="PF02631">
    <property type="entry name" value="RecX_HTH2"/>
    <property type="match status" value="1"/>
</dbReference>
<dbReference type="InterPro" id="IPR053924">
    <property type="entry name" value="RecX_HTH_2nd"/>
</dbReference>
<dbReference type="Gene3D" id="1.10.10.10">
    <property type="entry name" value="Winged helix-like DNA-binding domain superfamily/Winged helix DNA-binding domain"/>
    <property type="match status" value="4"/>
</dbReference>
<dbReference type="InterPro" id="IPR053925">
    <property type="entry name" value="RecX_HTH_3rd"/>
</dbReference>
<comment type="subcellular location">
    <subcellularLocation>
        <location evidence="2 6">Cytoplasm</location>
    </subcellularLocation>
</comment>
<organism evidence="11 12">
    <name type="scientific">Oenococcus oeni</name>
    <name type="common">Leuconostoc oenos</name>
    <dbReference type="NCBI Taxonomy" id="1247"/>
    <lineage>
        <taxon>Bacteria</taxon>
        <taxon>Bacillati</taxon>
        <taxon>Bacillota</taxon>
        <taxon>Bacilli</taxon>
        <taxon>Lactobacillales</taxon>
        <taxon>Lactobacillaceae</taxon>
        <taxon>Oenococcus</taxon>
    </lineage>
</organism>
<dbReference type="EMBL" id="MLOK01000054">
    <property type="protein sequence ID" value="OIM20587.1"/>
    <property type="molecule type" value="Genomic_DNA"/>
</dbReference>
<gene>
    <name evidence="6" type="primary">recX</name>
    <name evidence="11" type="ORF">ATX59_08420</name>
    <name evidence="10" type="ORF">GA838_00285</name>
</gene>
<reference evidence="11 12" key="1">
    <citation type="journal article" date="2016" name="BMC Genomics">
        <title>Consensus pan-genome assembly of the specialised wine bacterium Oenococcus oeni.</title>
        <authorList>
            <person name="Sternes P.R."/>
            <person name="Borneman A.R."/>
        </authorList>
    </citation>
    <scope>NUCLEOTIDE SEQUENCE [LARGE SCALE GENOMIC DNA]</scope>
    <source>
        <strain evidence="11 12">AWRIB661</strain>
    </source>
</reference>
<evidence type="ECO:0000256" key="5">
    <source>
        <dbReference type="ARBA" id="ARBA00022490"/>
    </source>
</evidence>
<dbReference type="PANTHER" id="PTHR33602:SF1">
    <property type="entry name" value="REGULATORY PROTEIN RECX FAMILY PROTEIN"/>
    <property type="match status" value="1"/>
</dbReference>
<dbReference type="Pfam" id="PF21982">
    <property type="entry name" value="RecX_HTH1"/>
    <property type="match status" value="1"/>
</dbReference>
<proteinExistence type="inferred from homology"/>
<feature type="domain" description="RecX first three-helical" evidence="9">
    <location>
        <begin position="62"/>
        <end position="99"/>
    </location>
</feature>
<dbReference type="AlphaFoldDB" id="A0A6N3ZZQ0"/>
<keyword evidence="5 6" id="KW-0963">Cytoplasm</keyword>
<dbReference type="Pfam" id="PF21981">
    <property type="entry name" value="RecX_HTH3"/>
    <property type="match status" value="2"/>
</dbReference>
<evidence type="ECO:0000256" key="1">
    <source>
        <dbReference type="ARBA" id="ARBA00003529"/>
    </source>
</evidence>
<dbReference type="EMBL" id="WERV01000001">
    <property type="protein sequence ID" value="MDV7714220.1"/>
    <property type="molecule type" value="Genomic_DNA"/>
</dbReference>
<comment type="similarity">
    <text evidence="3 6">Belongs to the RecX family.</text>
</comment>
<evidence type="ECO:0000313" key="12">
    <source>
        <dbReference type="Proteomes" id="UP000181728"/>
    </source>
</evidence>
<evidence type="ECO:0000259" key="8">
    <source>
        <dbReference type="Pfam" id="PF21981"/>
    </source>
</evidence>
<dbReference type="GO" id="GO:0005737">
    <property type="term" value="C:cytoplasm"/>
    <property type="evidence" value="ECO:0007669"/>
    <property type="project" value="UniProtKB-SubCell"/>
</dbReference>
<dbReference type="RefSeq" id="WP_071437727.1">
    <property type="nucleotide sequence ID" value="NZ_MLNF01000119.1"/>
</dbReference>
<evidence type="ECO:0000259" key="9">
    <source>
        <dbReference type="Pfam" id="PF21982"/>
    </source>
</evidence>
<protein>
    <recommendedName>
        <fullName evidence="4 6">Regulatory protein RecX</fullName>
    </recommendedName>
</protein>
<comment type="function">
    <text evidence="1 6">Modulates RecA activity.</text>
</comment>
<dbReference type="InterPro" id="IPR036388">
    <property type="entry name" value="WH-like_DNA-bd_sf"/>
</dbReference>
<dbReference type="InterPro" id="IPR003783">
    <property type="entry name" value="Regulatory_RecX"/>
</dbReference>
<dbReference type="Proteomes" id="UP001281024">
    <property type="component" value="Unassembled WGS sequence"/>
</dbReference>
<dbReference type="HAMAP" id="MF_01114">
    <property type="entry name" value="RecX"/>
    <property type="match status" value="1"/>
</dbReference>
<comment type="caution">
    <text evidence="11">The sequence shown here is derived from an EMBL/GenBank/DDBJ whole genome shotgun (WGS) entry which is preliminary data.</text>
</comment>
<reference evidence="10" key="2">
    <citation type="submission" date="2019-10" db="EMBL/GenBank/DDBJ databases">
        <title>Malate fermentation in French cider.</title>
        <authorList>
            <person name="Cousin F.J."/>
            <person name="Medina Fernandez S."/>
            <person name="Misery B."/>
            <person name="Laplace J.-M."/>
            <person name="Cretenet M."/>
        </authorList>
    </citation>
    <scope>NUCLEOTIDE SEQUENCE</scope>
    <source>
        <strain evidence="10">UCMA15129</strain>
    </source>
</reference>
<evidence type="ECO:0000256" key="2">
    <source>
        <dbReference type="ARBA" id="ARBA00004496"/>
    </source>
</evidence>
<evidence type="ECO:0000259" key="7">
    <source>
        <dbReference type="Pfam" id="PF02631"/>
    </source>
</evidence>
<sequence>MTKKITKISAQKSKGRYNLDLDGKFAFGISEMTLIKFGLAKNRELNEKEINEIKKYEDIARAISKSLNYLSHHLRTEKEIFDKLRSLEFNNATIKAAIACLKDEKYLDDKIYAENFVRTQANLQAAGPLVISQKLKLVGISNTDIEAALAVYKINDQMENALSLAEKYQKHYSKNSIIKQKQKINQALYAKGYDSDLIKATIDKLVFEEDNQQQLENARRTINHIWSRYDKYGREKAYRARSYLYGKGFPAEIIDQVIGEKENDGTGSDFK</sequence>
<evidence type="ECO:0000313" key="11">
    <source>
        <dbReference type="EMBL" id="OIM20587.1"/>
    </source>
</evidence>
<feature type="domain" description="RecX third three-helical" evidence="8">
    <location>
        <begin position="156"/>
        <end position="200"/>
    </location>
</feature>
<dbReference type="InterPro" id="IPR053926">
    <property type="entry name" value="RecX_HTH_1st"/>
</dbReference>
<evidence type="ECO:0000256" key="4">
    <source>
        <dbReference type="ARBA" id="ARBA00018111"/>
    </source>
</evidence>
<name>A0A6N3ZZQ0_OENOE</name>
<evidence type="ECO:0000313" key="10">
    <source>
        <dbReference type="EMBL" id="MDV7714220.1"/>
    </source>
</evidence>
<dbReference type="Proteomes" id="UP000181728">
    <property type="component" value="Unassembled WGS sequence"/>
</dbReference>
<feature type="domain" description="RecX second three-helical" evidence="7">
    <location>
        <begin position="108"/>
        <end position="149"/>
    </location>
</feature>
<dbReference type="PANTHER" id="PTHR33602">
    <property type="entry name" value="REGULATORY PROTEIN RECX FAMILY PROTEIN"/>
    <property type="match status" value="1"/>
</dbReference>
<dbReference type="GO" id="GO:0006282">
    <property type="term" value="P:regulation of DNA repair"/>
    <property type="evidence" value="ECO:0007669"/>
    <property type="project" value="UniProtKB-UniRule"/>
</dbReference>
<evidence type="ECO:0000256" key="6">
    <source>
        <dbReference type="HAMAP-Rule" id="MF_01114"/>
    </source>
</evidence>
<feature type="domain" description="RecX third three-helical" evidence="8">
    <location>
        <begin position="213"/>
        <end position="258"/>
    </location>
</feature>
<evidence type="ECO:0000256" key="3">
    <source>
        <dbReference type="ARBA" id="ARBA00009695"/>
    </source>
</evidence>